<protein>
    <recommendedName>
        <fullName evidence="1">DinB-like domain-containing protein</fullName>
    </recommendedName>
</protein>
<dbReference type="SUPFAM" id="SSF109854">
    <property type="entry name" value="DinB/YfiT-like putative metalloenzymes"/>
    <property type="match status" value="1"/>
</dbReference>
<comment type="caution">
    <text evidence="2">The sequence shown here is derived from an EMBL/GenBank/DDBJ whole genome shotgun (WGS) entry which is preliminary data.</text>
</comment>
<evidence type="ECO:0000313" key="2">
    <source>
        <dbReference type="EMBL" id="TDC76556.1"/>
    </source>
</evidence>
<sequence>MAALLRECAEGWRRLLCDRGLDGRRVGTPLWSPLEHGCHVRDMCLLFHSGLDAMLGGNRIAPSERSEAGADPEAHGPRVLRRYREEEPRQVAAELGRAADALADRLASLTDDDWRHRAPGPADSRLTVDFFARHLLHDIAHGLAEIRRGDRSTAPRARRKRS</sequence>
<reference evidence="2 3" key="1">
    <citation type="submission" date="2019-03" db="EMBL/GenBank/DDBJ databases">
        <title>Draft genome sequences of novel Actinobacteria.</title>
        <authorList>
            <person name="Sahin N."/>
            <person name="Ay H."/>
            <person name="Saygin H."/>
        </authorList>
    </citation>
    <scope>NUCLEOTIDE SEQUENCE [LARGE SCALE GENOMIC DNA]</scope>
    <source>
        <strain evidence="2 3">DSM 41900</strain>
    </source>
</reference>
<proteinExistence type="predicted"/>
<dbReference type="InterPro" id="IPR034660">
    <property type="entry name" value="DinB/YfiT-like"/>
</dbReference>
<dbReference type="Proteomes" id="UP000295345">
    <property type="component" value="Unassembled WGS sequence"/>
</dbReference>
<dbReference type="Gene3D" id="1.20.120.450">
    <property type="entry name" value="dinb family like domain"/>
    <property type="match status" value="1"/>
</dbReference>
<gene>
    <name evidence="2" type="ORF">E1283_09550</name>
</gene>
<dbReference type="InterPro" id="IPR024775">
    <property type="entry name" value="DinB-like"/>
</dbReference>
<organism evidence="2 3">
    <name type="scientific">Streptomyces hainanensis</name>
    <dbReference type="NCBI Taxonomy" id="402648"/>
    <lineage>
        <taxon>Bacteria</taxon>
        <taxon>Bacillati</taxon>
        <taxon>Actinomycetota</taxon>
        <taxon>Actinomycetes</taxon>
        <taxon>Kitasatosporales</taxon>
        <taxon>Streptomycetaceae</taxon>
        <taxon>Streptomyces</taxon>
    </lineage>
</organism>
<evidence type="ECO:0000313" key="3">
    <source>
        <dbReference type="Proteomes" id="UP000295345"/>
    </source>
</evidence>
<keyword evidence="3" id="KW-1185">Reference proteome</keyword>
<feature type="domain" description="DinB-like" evidence="1">
    <location>
        <begin position="24"/>
        <end position="141"/>
    </location>
</feature>
<dbReference type="Pfam" id="PF12867">
    <property type="entry name" value="DinB_2"/>
    <property type="match status" value="1"/>
</dbReference>
<dbReference type="OrthoDB" id="3376896at2"/>
<dbReference type="AlphaFoldDB" id="A0A4R4TJE4"/>
<dbReference type="RefSeq" id="WP_132817504.1">
    <property type="nucleotide sequence ID" value="NZ_SMKI01000074.1"/>
</dbReference>
<accession>A0A4R4TJE4</accession>
<evidence type="ECO:0000259" key="1">
    <source>
        <dbReference type="Pfam" id="PF12867"/>
    </source>
</evidence>
<name>A0A4R4TJE4_9ACTN</name>
<dbReference type="EMBL" id="SMKI01000074">
    <property type="protein sequence ID" value="TDC76556.1"/>
    <property type="molecule type" value="Genomic_DNA"/>
</dbReference>